<proteinExistence type="predicted"/>
<sequence length="414" mass="44846">MILPPDTQANARAACTFGAGATVVDTLGIPADIAKQIPIKNIVILMKENRSFDHMLGQIHDLQPGVEAVPPSFSNPDANGALVTPFHATTTCIPFDPNHQWDAMHACVNNGAMDGFVKNAAGSTASDGHFVMSFYEQSDLPFYYWLSSTFAINDRHFASVRSGTSPNRLFLYLGTNDGVKETNGTFPNPATPTIFDRLDQAGVRWGVYTDGAPLEAALPWLPSHRGVFKFSDFLSALDAGTLPSVSFVDGFPYVEDEHPIADVQVGERWTRNIYEHARSSPLWPGLAMVWTYDESGAFADHVPPPNTACVARPDHPEDALYVELGVRVPFAVISPWAKPHFVSHVVQEHTAITRFIETVFDLPALTARDANSPALLDMFDFSSCTAPFAQAPESPKGGSGGCLPALPGIPKLPL</sequence>
<dbReference type="AlphaFoldDB" id="A0A0K1PXU2"/>
<keyword evidence="3" id="KW-1185">Reference proteome</keyword>
<name>A0A0K1PXU2_9BACT</name>
<dbReference type="Gene3D" id="3.40.720.10">
    <property type="entry name" value="Alkaline Phosphatase, subunit A"/>
    <property type="match status" value="2"/>
</dbReference>
<dbReference type="Proteomes" id="UP000064967">
    <property type="component" value="Chromosome"/>
</dbReference>
<dbReference type="RefSeq" id="WP_169927765.1">
    <property type="nucleotide sequence ID" value="NZ_CP012333.1"/>
</dbReference>
<evidence type="ECO:0000256" key="1">
    <source>
        <dbReference type="ARBA" id="ARBA00022801"/>
    </source>
</evidence>
<dbReference type="PANTHER" id="PTHR31956:SF1">
    <property type="entry name" value="NON-SPECIFIC PHOSPHOLIPASE C1"/>
    <property type="match status" value="1"/>
</dbReference>
<evidence type="ECO:0000313" key="2">
    <source>
        <dbReference type="EMBL" id="AKU98343.1"/>
    </source>
</evidence>
<evidence type="ECO:0000313" key="3">
    <source>
        <dbReference type="Proteomes" id="UP000064967"/>
    </source>
</evidence>
<reference evidence="2 3" key="1">
    <citation type="submission" date="2015-08" db="EMBL/GenBank/DDBJ databases">
        <authorList>
            <person name="Babu N.S."/>
            <person name="Beckwith C.J."/>
            <person name="Beseler K.G."/>
            <person name="Brison A."/>
            <person name="Carone J.V."/>
            <person name="Caskin T.P."/>
            <person name="Diamond M."/>
            <person name="Durham M.E."/>
            <person name="Foxe J.M."/>
            <person name="Go M."/>
            <person name="Henderson B.A."/>
            <person name="Jones I.B."/>
            <person name="McGettigan J.A."/>
            <person name="Micheletti S.J."/>
            <person name="Nasrallah M.E."/>
            <person name="Ortiz D."/>
            <person name="Piller C.R."/>
            <person name="Privatt S.R."/>
            <person name="Schneider S.L."/>
            <person name="Sharp S."/>
            <person name="Smith T.C."/>
            <person name="Stanton J.D."/>
            <person name="Ullery H.E."/>
            <person name="Wilson R.J."/>
            <person name="Serrano M.G."/>
            <person name="Buck G."/>
            <person name="Lee V."/>
            <person name="Wang Y."/>
            <person name="Carvalho R."/>
            <person name="Voegtly L."/>
            <person name="Shi R."/>
            <person name="Duckworth R."/>
            <person name="Johnson A."/>
            <person name="Loviza R."/>
            <person name="Walstead R."/>
            <person name="Shah Z."/>
            <person name="Kiflezghi M."/>
            <person name="Wade K."/>
            <person name="Ball S.L."/>
            <person name="Bradley K.W."/>
            <person name="Asai D.J."/>
            <person name="Bowman C.A."/>
            <person name="Russell D.A."/>
            <person name="Pope W.H."/>
            <person name="Jacobs-Sera D."/>
            <person name="Hendrix R.W."/>
            <person name="Hatfull G.F."/>
        </authorList>
    </citation>
    <scope>NUCLEOTIDE SEQUENCE [LARGE SCALE GENOMIC DNA]</scope>
    <source>
        <strain evidence="2 3">DSM 27648</strain>
    </source>
</reference>
<accession>A0A0K1PXU2</accession>
<protein>
    <submittedName>
        <fullName evidence="2">Phospholipase C 4</fullName>
    </submittedName>
</protein>
<dbReference type="GO" id="GO:0009395">
    <property type="term" value="P:phospholipid catabolic process"/>
    <property type="evidence" value="ECO:0007669"/>
    <property type="project" value="TreeGrafter"/>
</dbReference>
<dbReference type="PANTHER" id="PTHR31956">
    <property type="entry name" value="NON-SPECIFIC PHOSPHOLIPASE C4-RELATED"/>
    <property type="match status" value="1"/>
</dbReference>
<dbReference type="STRING" id="1391654.AKJ09_05007"/>
<dbReference type="EMBL" id="CP012333">
    <property type="protein sequence ID" value="AKU98343.1"/>
    <property type="molecule type" value="Genomic_DNA"/>
</dbReference>
<gene>
    <name evidence="2" type="ORF">AKJ09_05007</name>
</gene>
<dbReference type="KEGG" id="llu:AKJ09_05007"/>
<dbReference type="InterPro" id="IPR007312">
    <property type="entry name" value="Phosphoesterase"/>
</dbReference>
<dbReference type="Pfam" id="PF04185">
    <property type="entry name" value="Phosphoesterase"/>
    <property type="match status" value="1"/>
</dbReference>
<organism evidence="2 3">
    <name type="scientific">Labilithrix luteola</name>
    <dbReference type="NCBI Taxonomy" id="1391654"/>
    <lineage>
        <taxon>Bacteria</taxon>
        <taxon>Pseudomonadati</taxon>
        <taxon>Myxococcota</taxon>
        <taxon>Polyangia</taxon>
        <taxon>Polyangiales</taxon>
        <taxon>Labilitrichaceae</taxon>
        <taxon>Labilithrix</taxon>
    </lineage>
</organism>
<dbReference type="GO" id="GO:0042578">
    <property type="term" value="F:phosphoric ester hydrolase activity"/>
    <property type="evidence" value="ECO:0007669"/>
    <property type="project" value="UniProtKB-ARBA"/>
</dbReference>
<dbReference type="InterPro" id="IPR017850">
    <property type="entry name" value="Alkaline_phosphatase_core_sf"/>
</dbReference>
<keyword evidence="1" id="KW-0378">Hydrolase</keyword>